<dbReference type="NCBIfam" id="NF045760">
    <property type="entry name" value="YtpR"/>
    <property type="match status" value="1"/>
</dbReference>
<dbReference type="Pfam" id="PF01588">
    <property type="entry name" value="tRNA_bind"/>
    <property type="match status" value="1"/>
</dbReference>
<dbReference type="InterPro" id="IPR037154">
    <property type="entry name" value="YtpR-like_sf"/>
</dbReference>
<reference evidence="5 6" key="1">
    <citation type="submission" date="2020-08" db="EMBL/GenBank/DDBJ databases">
        <title>Genomic Encyclopedia of Type Strains, Phase IV (KMG-IV): sequencing the most valuable type-strain genomes for metagenomic binning, comparative biology and taxonomic classification.</title>
        <authorList>
            <person name="Goeker M."/>
        </authorList>
    </citation>
    <scope>NUCLEOTIDE SEQUENCE [LARGE SCALE GENOMIC DNA]</scope>
    <source>
        <strain evidence="5 6">DSM 14925</strain>
    </source>
</reference>
<dbReference type="Proteomes" id="UP000562464">
    <property type="component" value="Unassembled WGS sequence"/>
</dbReference>
<dbReference type="GO" id="GO:0000049">
    <property type="term" value="F:tRNA binding"/>
    <property type="evidence" value="ECO:0007669"/>
    <property type="project" value="UniProtKB-UniRule"/>
</dbReference>
<evidence type="ECO:0000259" key="4">
    <source>
        <dbReference type="PROSITE" id="PS50886"/>
    </source>
</evidence>
<feature type="domain" description="TRNA-binding" evidence="4">
    <location>
        <begin position="85"/>
        <end position="197"/>
    </location>
</feature>
<dbReference type="Gene3D" id="2.40.50.140">
    <property type="entry name" value="Nucleic acid-binding proteins"/>
    <property type="match status" value="1"/>
</dbReference>
<keyword evidence="1 3" id="KW-0820">tRNA-binding</keyword>
<dbReference type="EMBL" id="JACHHV010000012">
    <property type="protein sequence ID" value="MBB5888019.1"/>
    <property type="molecule type" value="Genomic_DNA"/>
</dbReference>
<dbReference type="CDD" id="cd02796">
    <property type="entry name" value="tRNA_bind_bactPheRS"/>
    <property type="match status" value="1"/>
</dbReference>
<dbReference type="PROSITE" id="PS50886">
    <property type="entry name" value="TRBD"/>
    <property type="match status" value="1"/>
</dbReference>
<proteinExistence type="predicted"/>
<evidence type="ECO:0000313" key="6">
    <source>
        <dbReference type="Proteomes" id="UP000562464"/>
    </source>
</evidence>
<gene>
    <name evidence="5" type="ORF">HNQ37_000909</name>
</gene>
<dbReference type="RefSeq" id="WP_183539687.1">
    <property type="nucleotide sequence ID" value="NZ_JACHHV010000012.1"/>
</dbReference>
<evidence type="ECO:0000313" key="5">
    <source>
        <dbReference type="EMBL" id="MBB5888019.1"/>
    </source>
</evidence>
<dbReference type="InterPro" id="IPR002547">
    <property type="entry name" value="tRNA-bd_dom"/>
</dbReference>
<dbReference type="Gene3D" id="3.30.1940.10">
    <property type="entry name" value="YtpR-like"/>
    <property type="match status" value="1"/>
</dbReference>
<keyword evidence="2 3" id="KW-0694">RNA-binding</keyword>
<comment type="caution">
    <text evidence="5">The sequence shown here is derived from an EMBL/GenBank/DDBJ whole genome shotgun (WGS) entry which is preliminary data.</text>
</comment>
<keyword evidence="6" id="KW-1185">Reference proteome</keyword>
<dbReference type="Pfam" id="PF14794">
    <property type="entry name" value="DUF4479"/>
    <property type="match status" value="1"/>
</dbReference>
<name>A0A841C9F4_9LACT</name>
<dbReference type="SUPFAM" id="SSF50249">
    <property type="entry name" value="Nucleic acid-binding proteins"/>
    <property type="match status" value="1"/>
</dbReference>
<dbReference type="InterPro" id="IPR033714">
    <property type="entry name" value="tRNA_bind_bactPheRS"/>
</dbReference>
<evidence type="ECO:0000256" key="2">
    <source>
        <dbReference type="ARBA" id="ARBA00022884"/>
    </source>
</evidence>
<evidence type="ECO:0000256" key="3">
    <source>
        <dbReference type="PROSITE-ProRule" id="PRU00209"/>
    </source>
</evidence>
<accession>A0A841C9F4</accession>
<protein>
    <submittedName>
        <fullName evidence="5">tRNA-binding protein</fullName>
    </submittedName>
</protein>
<evidence type="ECO:0000256" key="1">
    <source>
        <dbReference type="ARBA" id="ARBA00022555"/>
    </source>
</evidence>
<organism evidence="5 6">
    <name type="scientific">Lactovum miscens</name>
    <dbReference type="NCBI Taxonomy" id="190387"/>
    <lineage>
        <taxon>Bacteria</taxon>
        <taxon>Bacillati</taxon>
        <taxon>Bacillota</taxon>
        <taxon>Bacilli</taxon>
        <taxon>Lactobacillales</taxon>
        <taxon>Streptococcaceae</taxon>
        <taxon>Lactovum</taxon>
    </lineage>
</organism>
<dbReference type="InterPro" id="IPR027855">
    <property type="entry name" value="DUF4479"/>
</dbReference>
<dbReference type="InterPro" id="IPR012340">
    <property type="entry name" value="NA-bd_OB-fold"/>
</dbReference>
<dbReference type="AlphaFoldDB" id="A0A841C9F4"/>
<sequence length="204" mass="22628">MIAFFNKNIGNVLMLVIADNQGTKIDYERRADITRIFREDTGETVAWNFFGKEFEKNGEIKLSEKKVWKLEDEIAEAGFMDTIEGTAASQFKVAEIVEMEDHPDSDHLHVCQVNVGNPEHLVQIVSGAPNTHVGLKTVAALPISLMPNGTLIFEGSLRGVTSFGMLCSARELNLPNAPQVRGIIELSDNLVAGLDFKEKEMWHG</sequence>